<dbReference type="PANTHER" id="PTHR10196">
    <property type="entry name" value="SUGAR KINASE"/>
    <property type="match status" value="1"/>
</dbReference>
<evidence type="ECO:0000259" key="9">
    <source>
        <dbReference type="Pfam" id="PF00370"/>
    </source>
</evidence>
<evidence type="ECO:0000256" key="7">
    <source>
        <dbReference type="HAMAP-Rule" id="MF_00186"/>
    </source>
</evidence>
<feature type="binding site" evidence="7">
    <location>
        <position position="315"/>
    </location>
    <ligand>
        <name>ATP</name>
        <dbReference type="ChEBI" id="CHEBI:30616"/>
    </ligand>
</feature>
<feature type="binding site" evidence="7">
    <location>
        <position position="83"/>
    </location>
    <ligand>
        <name>sn-glycerol 3-phosphate</name>
        <dbReference type="ChEBI" id="CHEBI:57597"/>
    </ligand>
</feature>
<dbReference type="EC" id="2.7.1.30" evidence="7"/>
<feature type="binding site" evidence="7">
    <location>
        <position position="271"/>
    </location>
    <ligand>
        <name>ADP</name>
        <dbReference type="ChEBI" id="CHEBI:456216"/>
    </ligand>
</feature>
<feature type="binding site" evidence="7">
    <location>
        <position position="12"/>
    </location>
    <ligand>
        <name>ATP</name>
        <dbReference type="ChEBI" id="CHEBI:30616"/>
    </ligand>
</feature>
<feature type="binding site" evidence="7">
    <location>
        <position position="249"/>
    </location>
    <ligand>
        <name>glycerol</name>
        <dbReference type="ChEBI" id="CHEBI:17754"/>
    </ligand>
</feature>
<evidence type="ECO:0000256" key="2">
    <source>
        <dbReference type="ARBA" id="ARBA00022679"/>
    </source>
</evidence>
<dbReference type="InterPro" id="IPR000577">
    <property type="entry name" value="Carb_kinase_FGGY"/>
</dbReference>
<feature type="binding site" evidence="7">
    <location>
        <position position="12"/>
    </location>
    <ligand>
        <name>sn-glycerol 3-phosphate</name>
        <dbReference type="ChEBI" id="CHEBI:57597"/>
    </ligand>
</feature>
<comment type="caution">
    <text evidence="11">The sequence shown here is derived from an EMBL/GenBank/DDBJ whole genome shotgun (WGS) entry which is preliminary data.</text>
</comment>
<dbReference type="Pfam" id="PF00370">
    <property type="entry name" value="FGGY_N"/>
    <property type="match status" value="1"/>
</dbReference>
<feature type="binding site" evidence="7">
    <location>
        <position position="82"/>
    </location>
    <ligand>
        <name>glycerol</name>
        <dbReference type="ChEBI" id="CHEBI:17754"/>
    </ligand>
</feature>
<dbReference type="RefSeq" id="WP_340266993.1">
    <property type="nucleotide sequence ID" value="NZ_JBBEOG010000001.1"/>
</dbReference>
<feature type="binding site" evidence="7">
    <location>
        <position position="420"/>
    </location>
    <ligand>
        <name>ADP</name>
        <dbReference type="ChEBI" id="CHEBI:456216"/>
    </ligand>
</feature>
<feature type="binding site" evidence="7">
    <location>
        <position position="319"/>
    </location>
    <ligand>
        <name>ATP</name>
        <dbReference type="ChEBI" id="CHEBI:30616"/>
    </ligand>
</feature>
<evidence type="ECO:0000256" key="4">
    <source>
        <dbReference type="ARBA" id="ARBA00022777"/>
    </source>
</evidence>
<evidence type="ECO:0000313" key="12">
    <source>
        <dbReference type="Proteomes" id="UP001596122"/>
    </source>
</evidence>
<keyword evidence="2 7" id="KW-0808">Transferase</keyword>
<dbReference type="InterPro" id="IPR018483">
    <property type="entry name" value="Carb_kinase_FGGY_CS"/>
</dbReference>
<feature type="binding site" evidence="7">
    <location>
        <position position="13"/>
    </location>
    <ligand>
        <name>ATP</name>
        <dbReference type="ChEBI" id="CHEBI:30616"/>
    </ligand>
</feature>
<dbReference type="EMBL" id="JBHSLD010000006">
    <property type="protein sequence ID" value="MFC5380137.1"/>
    <property type="molecule type" value="Genomic_DNA"/>
</dbReference>
<comment type="function">
    <text evidence="7">Key enzyme in the regulation of glycerol uptake and metabolism. Catalyzes the phosphorylation of glycerol to yield sn-glycerol 3-phosphate.</text>
</comment>
<dbReference type="SUPFAM" id="SSF53067">
    <property type="entry name" value="Actin-like ATPase domain"/>
    <property type="match status" value="2"/>
</dbReference>
<feature type="domain" description="Carbohydrate kinase FGGY N-terminal" evidence="9">
    <location>
        <begin position="6"/>
        <end position="256"/>
    </location>
</feature>
<dbReference type="NCBIfam" id="NF000756">
    <property type="entry name" value="PRK00047.1"/>
    <property type="match status" value="1"/>
</dbReference>
<dbReference type="Gene3D" id="3.30.420.40">
    <property type="match status" value="2"/>
</dbReference>
<name>A0ABW0GL97_9MICO</name>
<feature type="binding site" evidence="7">
    <location>
        <position position="16"/>
    </location>
    <ligand>
        <name>ADP</name>
        <dbReference type="ChEBI" id="CHEBI:456216"/>
    </ligand>
</feature>
<feature type="binding site" evidence="7">
    <location>
        <position position="14"/>
    </location>
    <ligand>
        <name>ATP</name>
        <dbReference type="ChEBI" id="CHEBI:30616"/>
    </ligand>
</feature>
<dbReference type="Proteomes" id="UP001596122">
    <property type="component" value="Unassembled WGS sequence"/>
</dbReference>
<comment type="pathway">
    <text evidence="7">Polyol metabolism; glycerol degradation via glycerol kinase pathway; sn-glycerol 3-phosphate from glycerol: step 1/1.</text>
</comment>
<sequence length="505" mass="55109">MADFVGAVDQGTTSTRFMIFDHGGNERGKYQLEHEQILPQAGWVEHNPVEIWERTSSVIRTALNQAGLQHSDLAAMGITNQRETAVVWDRKTGRPYYNAIVWQDTRTDRIASKLEREGKGDVIRQKAGLPPATYFSGGKVQWILENVDGVREAAERGDAVFGNTDTWLLWNLTGGTDGGQHITDVTNASRTMCMNLETLDWDDELLGFFGIPRSMMPEIRPSSDPNGYGTTLSGGPLGGEVPLTGDLGDQQAATVGQVCFGVGEAKNTYGTGNFMLLNTGEELVRSKAGLLTTVCYQLGDSKPVYALEGSIAVTGSAVQWLRDQLGIISGASESESLARQVPDSGGVYFVPAFSGLFAPYWRSDARGAIVGLSRFNTNAHLARATLEAICYQSKDVVEAMEKDSGVHLEVLKVDGGITANDLCMQIQADVLGVPVSKPVVAETTALGAAYAAGLAVGFWNSTDELRENWNEDKRWEPEWTDEQRTEGHARWHKAVERTLDWVDVE</sequence>
<keyword evidence="12" id="KW-1185">Reference proteome</keyword>
<dbReference type="PANTHER" id="PTHR10196:SF69">
    <property type="entry name" value="GLYCEROL KINASE"/>
    <property type="match status" value="1"/>
</dbReference>
<comment type="similarity">
    <text evidence="1 7 8">Belongs to the FGGY kinase family.</text>
</comment>
<dbReference type="HAMAP" id="MF_00186">
    <property type="entry name" value="Glycerol_kin"/>
    <property type="match status" value="1"/>
</dbReference>
<dbReference type="InterPro" id="IPR043129">
    <property type="entry name" value="ATPase_NBD"/>
</dbReference>
<feature type="binding site" evidence="7">
    <location>
        <position position="250"/>
    </location>
    <ligand>
        <name>glycerol</name>
        <dbReference type="ChEBI" id="CHEBI:17754"/>
    </ligand>
</feature>
<organism evidence="11 12">
    <name type="scientific">Aquipuribacter nitratireducens</name>
    <dbReference type="NCBI Taxonomy" id="650104"/>
    <lineage>
        <taxon>Bacteria</taxon>
        <taxon>Bacillati</taxon>
        <taxon>Actinomycetota</taxon>
        <taxon>Actinomycetes</taxon>
        <taxon>Micrococcales</taxon>
        <taxon>Intrasporangiaceae</taxon>
        <taxon>Aquipuribacter</taxon>
    </lineage>
</organism>
<evidence type="ECO:0000256" key="1">
    <source>
        <dbReference type="ARBA" id="ARBA00009156"/>
    </source>
</evidence>
<dbReference type="InterPro" id="IPR018485">
    <property type="entry name" value="FGGY_C"/>
</dbReference>
<dbReference type="PROSITE" id="PS00933">
    <property type="entry name" value="FGGY_KINASES_1"/>
    <property type="match status" value="1"/>
</dbReference>
<dbReference type="PROSITE" id="PS00445">
    <property type="entry name" value="FGGY_KINASES_2"/>
    <property type="match status" value="1"/>
</dbReference>
<feature type="binding site" evidence="7">
    <location>
        <position position="12"/>
    </location>
    <ligand>
        <name>ADP</name>
        <dbReference type="ChEBI" id="CHEBI:456216"/>
    </ligand>
</feature>
<keyword evidence="4 7" id="KW-0418">Kinase</keyword>
<dbReference type="NCBIfam" id="TIGR01311">
    <property type="entry name" value="glycerol_kin"/>
    <property type="match status" value="1"/>
</dbReference>
<dbReference type="PIRSF" id="PIRSF000538">
    <property type="entry name" value="GlpK"/>
    <property type="match status" value="1"/>
</dbReference>
<evidence type="ECO:0000256" key="3">
    <source>
        <dbReference type="ARBA" id="ARBA00022741"/>
    </source>
</evidence>
<protein>
    <recommendedName>
        <fullName evidence="7">Glycerol kinase</fullName>
        <ecNumber evidence="7">2.7.1.30</ecNumber>
    </recommendedName>
    <alternativeName>
        <fullName evidence="7">ATP:glycerol 3-phosphotransferase</fullName>
    </alternativeName>
    <alternativeName>
        <fullName evidence="7">Glycerokinase</fullName>
        <shortName evidence="7">GK</shortName>
    </alternativeName>
</protein>
<evidence type="ECO:0000256" key="8">
    <source>
        <dbReference type="RuleBase" id="RU003733"/>
    </source>
</evidence>
<evidence type="ECO:0000313" key="11">
    <source>
        <dbReference type="EMBL" id="MFC5380137.1"/>
    </source>
</evidence>
<keyword evidence="3 7" id="KW-0547">Nucleotide-binding</keyword>
<feature type="binding site" evidence="7">
    <location>
        <position position="83"/>
    </location>
    <ligand>
        <name>glycerol</name>
        <dbReference type="ChEBI" id="CHEBI:17754"/>
    </ligand>
</feature>
<keyword evidence="6 7" id="KW-0067">ATP-binding</keyword>
<feature type="binding site" evidence="7">
    <location>
        <position position="134"/>
    </location>
    <ligand>
        <name>sn-glycerol 3-phosphate</name>
        <dbReference type="ChEBI" id="CHEBI:57597"/>
    </ligand>
</feature>
<comment type="catalytic activity">
    <reaction evidence="7">
        <text>glycerol + ATP = sn-glycerol 3-phosphate + ADP + H(+)</text>
        <dbReference type="Rhea" id="RHEA:21644"/>
        <dbReference type="ChEBI" id="CHEBI:15378"/>
        <dbReference type="ChEBI" id="CHEBI:17754"/>
        <dbReference type="ChEBI" id="CHEBI:30616"/>
        <dbReference type="ChEBI" id="CHEBI:57597"/>
        <dbReference type="ChEBI" id="CHEBI:456216"/>
        <dbReference type="EC" id="2.7.1.30"/>
    </reaction>
</comment>
<dbReference type="CDD" id="cd07769">
    <property type="entry name" value="ASKHA_NBD_FGGY_GK"/>
    <property type="match status" value="1"/>
</dbReference>
<feature type="binding site" evidence="7">
    <location>
        <position position="416"/>
    </location>
    <ligand>
        <name>ATP</name>
        <dbReference type="ChEBI" id="CHEBI:30616"/>
    </ligand>
</feature>
<feature type="binding site" evidence="7">
    <location>
        <position position="416"/>
    </location>
    <ligand>
        <name>ADP</name>
        <dbReference type="ChEBI" id="CHEBI:456216"/>
    </ligand>
</feature>
<evidence type="ECO:0000256" key="6">
    <source>
        <dbReference type="ARBA" id="ARBA00022840"/>
    </source>
</evidence>
<gene>
    <name evidence="7 11" type="primary">glpK</name>
    <name evidence="11" type="ORF">ACFPJ6_04995</name>
</gene>
<feature type="binding site" evidence="7">
    <location>
        <position position="271"/>
    </location>
    <ligand>
        <name>ATP</name>
        <dbReference type="ChEBI" id="CHEBI:30616"/>
    </ligand>
</feature>
<feature type="binding site" evidence="7">
    <location>
        <position position="249"/>
    </location>
    <ligand>
        <name>sn-glycerol 3-phosphate</name>
        <dbReference type="ChEBI" id="CHEBI:57597"/>
    </ligand>
</feature>
<reference evidence="12" key="1">
    <citation type="journal article" date="2019" name="Int. J. Syst. Evol. Microbiol.">
        <title>The Global Catalogue of Microorganisms (GCM) 10K type strain sequencing project: providing services to taxonomists for standard genome sequencing and annotation.</title>
        <authorList>
            <consortium name="The Broad Institute Genomics Platform"/>
            <consortium name="The Broad Institute Genome Sequencing Center for Infectious Disease"/>
            <person name="Wu L."/>
            <person name="Ma J."/>
        </authorList>
    </citation>
    <scope>NUCLEOTIDE SEQUENCE [LARGE SCALE GENOMIC DNA]</scope>
    <source>
        <strain evidence="12">CCUG 43114</strain>
    </source>
</reference>
<feature type="binding site" evidence="7">
    <location>
        <position position="315"/>
    </location>
    <ligand>
        <name>ADP</name>
        <dbReference type="ChEBI" id="CHEBI:456216"/>
    </ligand>
</feature>
<evidence type="ECO:0000259" key="10">
    <source>
        <dbReference type="Pfam" id="PF02782"/>
    </source>
</evidence>
<keyword evidence="5 7" id="KW-0319">Glycerol metabolism</keyword>
<proteinExistence type="inferred from homology"/>
<evidence type="ECO:0000256" key="5">
    <source>
        <dbReference type="ARBA" id="ARBA00022798"/>
    </source>
</evidence>
<dbReference type="InterPro" id="IPR005999">
    <property type="entry name" value="Glycerol_kin"/>
</dbReference>
<feature type="domain" description="Carbohydrate kinase FGGY C-terminal" evidence="10">
    <location>
        <begin position="266"/>
        <end position="455"/>
    </location>
</feature>
<feature type="binding site" evidence="7">
    <location>
        <position position="134"/>
    </location>
    <ligand>
        <name>glycerol</name>
        <dbReference type="ChEBI" id="CHEBI:17754"/>
    </ligand>
</feature>
<accession>A0ABW0GL97</accession>
<feature type="binding site" evidence="7">
    <location>
        <position position="82"/>
    </location>
    <ligand>
        <name>sn-glycerol 3-phosphate</name>
        <dbReference type="ChEBI" id="CHEBI:57597"/>
    </ligand>
</feature>
<dbReference type="GO" id="GO:0004370">
    <property type="term" value="F:glycerol kinase activity"/>
    <property type="evidence" value="ECO:0007669"/>
    <property type="project" value="UniProtKB-EC"/>
</dbReference>
<dbReference type="InterPro" id="IPR018484">
    <property type="entry name" value="FGGY_N"/>
</dbReference>
<dbReference type="Pfam" id="PF02782">
    <property type="entry name" value="FGGY_C"/>
    <property type="match status" value="1"/>
</dbReference>
<comment type="activity regulation">
    <text evidence="7">Inhibited by fructose 1,6-bisphosphate (FBP).</text>
</comment>